<evidence type="ECO:0000313" key="3">
    <source>
        <dbReference type="EMBL" id="JAP94187.1"/>
    </source>
</evidence>
<sequence length="400" mass="46430">VLVSDDLEILLQNQKTTYKQIQVQLALKDLILINADFLDLQTSKSILKSQKLDQSMTATIDLYASEISSPKKVQFADSALDSLKPGRLSKAQMSDPLLEKSPQNSRKHDICLPDEAKPEKQANLNTSELYRDIEQFSEPPVFEKKPTQEKSPEKPSLEDIDFKSQITELEQSAKALSISNTSKSFKDVQFKELNNQSLSPEVNLQISQYEPYQQYSENELVKKLKQTEQVRAELETKLRLVEATAAELILKCDLQKMNTDRKLRLIEKLQSLDHTQVEKFDEIIQKEESVIQNLQNEVLTQIQENFQIVKQKTLQFVESQTQPQIITQCKNILQKTEQQQFQLIQKQKALQKEFQLQRDLSFQNQKLKYYEKQIQQKIVALSKVDDDFQLLSKDYNTLKE</sequence>
<keyword evidence="1" id="KW-0175">Coiled coil</keyword>
<evidence type="ECO:0000256" key="2">
    <source>
        <dbReference type="SAM" id="MobiDB-lite"/>
    </source>
</evidence>
<feature type="compositionally biased region" description="Basic and acidic residues" evidence="2">
    <location>
        <begin position="106"/>
        <end position="120"/>
    </location>
</feature>
<feature type="coiled-coil region" evidence="1">
    <location>
        <begin position="277"/>
        <end position="304"/>
    </location>
</feature>
<organism evidence="3">
    <name type="scientific">Trepomonas sp. PC1</name>
    <dbReference type="NCBI Taxonomy" id="1076344"/>
    <lineage>
        <taxon>Eukaryota</taxon>
        <taxon>Metamonada</taxon>
        <taxon>Diplomonadida</taxon>
        <taxon>Hexamitidae</taxon>
        <taxon>Hexamitinae</taxon>
        <taxon>Trepomonas</taxon>
    </lineage>
</organism>
<feature type="non-terminal residue" evidence="3">
    <location>
        <position position="1"/>
    </location>
</feature>
<feature type="region of interest" description="Disordered" evidence="2">
    <location>
        <begin position="136"/>
        <end position="159"/>
    </location>
</feature>
<protein>
    <submittedName>
        <fullName evidence="3">Uncharacterized protein</fullName>
    </submittedName>
</protein>
<proteinExistence type="predicted"/>
<feature type="compositionally biased region" description="Basic and acidic residues" evidence="2">
    <location>
        <begin position="141"/>
        <end position="159"/>
    </location>
</feature>
<name>A0A146KCC4_9EUKA</name>
<feature type="region of interest" description="Disordered" evidence="2">
    <location>
        <begin position="90"/>
        <end position="122"/>
    </location>
</feature>
<feature type="non-terminal residue" evidence="3">
    <location>
        <position position="400"/>
    </location>
</feature>
<dbReference type="AlphaFoldDB" id="A0A146KCC4"/>
<reference evidence="3" key="1">
    <citation type="submission" date="2015-07" db="EMBL/GenBank/DDBJ databases">
        <title>Adaptation to a free-living lifestyle via gene acquisitions in the diplomonad Trepomonas sp. PC1.</title>
        <authorList>
            <person name="Xu F."/>
            <person name="Jerlstrom-Hultqvist J."/>
            <person name="Kolisko M."/>
            <person name="Simpson A.G.B."/>
            <person name="Roger A.J."/>
            <person name="Svard S.G."/>
            <person name="Andersson J.O."/>
        </authorList>
    </citation>
    <scope>NUCLEOTIDE SEQUENCE</scope>
    <source>
        <strain evidence="3">PC1</strain>
    </source>
</reference>
<accession>A0A146KCC4</accession>
<dbReference type="EMBL" id="GDID01002419">
    <property type="protein sequence ID" value="JAP94187.1"/>
    <property type="molecule type" value="Transcribed_RNA"/>
</dbReference>
<evidence type="ECO:0000256" key="1">
    <source>
        <dbReference type="SAM" id="Coils"/>
    </source>
</evidence>
<gene>
    <name evidence="3" type="ORF">TPC1_13261</name>
</gene>
<feature type="coiled-coil region" evidence="1">
    <location>
        <begin position="217"/>
        <end position="251"/>
    </location>
</feature>